<feature type="compositionally biased region" description="Low complexity" evidence="1">
    <location>
        <begin position="629"/>
        <end position="667"/>
    </location>
</feature>
<protein>
    <submittedName>
        <fullName evidence="2">Uncharacterized protein</fullName>
    </submittedName>
</protein>
<feature type="compositionally biased region" description="Low complexity" evidence="1">
    <location>
        <begin position="202"/>
        <end position="217"/>
    </location>
</feature>
<feature type="region of interest" description="Disordered" evidence="1">
    <location>
        <begin position="618"/>
        <end position="725"/>
    </location>
</feature>
<evidence type="ECO:0000313" key="3">
    <source>
        <dbReference type="Proteomes" id="UP001165080"/>
    </source>
</evidence>
<dbReference type="AlphaFoldDB" id="A0A9W6BG83"/>
<evidence type="ECO:0000256" key="1">
    <source>
        <dbReference type="SAM" id="MobiDB-lite"/>
    </source>
</evidence>
<feature type="region of interest" description="Disordered" evidence="1">
    <location>
        <begin position="51"/>
        <end position="89"/>
    </location>
</feature>
<evidence type="ECO:0000313" key="2">
    <source>
        <dbReference type="EMBL" id="GLC51052.1"/>
    </source>
</evidence>
<reference evidence="2 3" key="1">
    <citation type="journal article" date="2023" name="Commun. Biol.">
        <title>Reorganization of the ancestral sex-determining regions during the evolution of trioecy in Pleodorina starrii.</title>
        <authorList>
            <person name="Takahashi K."/>
            <person name="Suzuki S."/>
            <person name="Kawai-Toyooka H."/>
            <person name="Yamamoto K."/>
            <person name="Hamaji T."/>
            <person name="Ootsuki R."/>
            <person name="Yamaguchi H."/>
            <person name="Kawachi M."/>
            <person name="Higashiyama T."/>
            <person name="Nozaki H."/>
        </authorList>
    </citation>
    <scope>NUCLEOTIDE SEQUENCE [LARGE SCALE GENOMIC DNA]</scope>
    <source>
        <strain evidence="2 3">NIES-4479</strain>
    </source>
</reference>
<gene>
    <name evidence="2" type="primary">PLEST009848</name>
    <name evidence="2" type="ORF">PLESTB_000460800</name>
</gene>
<proteinExistence type="predicted"/>
<organism evidence="2 3">
    <name type="scientific">Pleodorina starrii</name>
    <dbReference type="NCBI Taxonomy" id="330485"/>
    <lineage>
        <taxon>Eukaryota</taxon>
        <taxon>Viridiplantae</taxon>
        <taxon>Chlorophyta</taxon>
        <taxon>core chlorophytes</taxon>
        <taxon>Chlorophyceae</taxon>
        <taxon>CS clade</taxon>
        <taxon>Chlamydomonadales</taxon>
        <taxon>Volvocaceae</taxon>
        <taxon>Pleodorina</taxon>
    </lineage>
</organism>
<dbReference type="GO" id="GO:0005815">
    <property type="term" value="C:microtubule organizing center"/>
    <property type="evidence" value="ECO:0007669"/>
    <property type="project" value="TreeGrafter"/>
</dbReference>
<dbReference type="GO" id="GO:1905508">
    <property type="term" value="P:protein localization to microtubule organizing center"/>
    <property type="evidence" value="ECO:0007669"/>
    <property type="project" value="TreeGrafter"/>
</dbReference>
<dbReference type="PANTHER" id="PTHR15732:SF4">
    <property type="entry name" value="PROTEIN MOONRAKER"/>
    <property type="match status" value="1"/>
</dbReference>
<dbReference type="Proteomes" id="UP001165080">
    <property type="component" value="Unassembled WGS sequence"/>
</dbReference>
<dbReference type="InterPro" id="IPR031447">
    <property type="entry name" value="MNR"/>
</dbReference>
<dbReference type="PANTHER" id="PTHR15732">
    <property type="entry name" value="PROTEIN MOONRAKER"/>
    <property type="match status" value="1"/>
</dbReference>
<dbReference type="EMBL" id="BRXU01000004">
    <property type="protein sequence ID" value="GLC51052.1"/>
    <property type="molecule type" value="Genomic_DNA"/>
</dbReference>
<feature type="region of interest" description="Disordered" evidence="1">
    <location>
        <begin position="1057"/>
        <end position="1083"/>
    </location>
</feature>
<feature type="region of interest" description="Disordered" evidence="1">
    <location>
        <begin position="976"/>
        <end position="1042"/>
    </location>
</feature>
<comment type="caution">
    <text evidence="2">The sequence shown here is derived from an EMBL/GenBank/DDBJ whole genome shotgun (WGS) entry which is preliminary data.</text>
</comment>
<sequence>MDLERFVANRELLERLSREYELLKASGANVDYAAWVRQRLREAAAELAAATVGTEASSGNNQDGDSSGGPIGGATPPSAHEQPQGAVAEASMPIPPTAEQLAFTRRPGPMTFGLAPRPPLESAAAAAASNVRPESAWFLQGEGTGPTSEALATAIYGLSAPGTTGFPAPAPAATGGAKAISRKTKRVVILSPRKSPPPQVTQPRSSPARQSAAAAPPVSKLYTRVEPGLFSTRPDAYIHPQARERRAQPLAATRPDWVNAASLQAALRGASSAVPHLQAAAERERRLALSTALARQTLAAGLGADEARAVALYGVSPAATAAASSQAAQYDHVLLVAQQLAAQNEQLAMAVQLNSAQLAQQQALLDSALQQQHIDQTAPEGGGAAAGAAAGGPVVEVESGPPPWFLRRAPPGPGTTGGKRAHGTGLTSRPARGTATTTTITATTIATKSPPKKTSAAATTRARSPPPPHHNPATLLTFVKPTGALVAGPAATAGTAKAAAATTAKERDRSSRREALKALLKQVLGGAGLAGGQEGRRRLASSMAEAEKLVEAIQALARKKAQGRDGGGAGMDGQALGPVRAAVAVETQTSGRASGSGGGAAAAAEAAAAAGGAPVGNVAWNPTTESRQPSRAASVAHSRSAASAAGGASSRGGAPPGPSSSRALSQGSGPGSGLSDGEAAGVLPRSPKAASRAESAGPSRYTSPPGSAKERTTASPPSSARGTAVRTASLASSAAGGSAVAPAAAYVGAGGSGPGHAAQQAHAASAAAAALRAAARPPPPGGLLVESLQDQVQQIVERDAAAAAEMARLQKLDALEQRLHSMVNRVETKLERVLQPLQLNAQQQLLGPAAAAALEALHIGPDGQPQRSGAAAAATADAVAAAAAAAGGEPSIAALAAAIVTAAASGAGTEAGGAARERYTGRGGSGGGGGSGYSGAAGVDVASPRSAGLSVLELQRMLIQINRMESKEQEVRRKWFHDARGPRQRGRVGQPIVVREGQLGTLLDPRQPPSPRTASSRSCSRSRSTSPHASGRVAPWSPFPPRSPTLSVLATVAADDSALARTRGSPRCADPGSTRKTARFRESHDGTAGWAGAEDLAAADPISNDTLESVLRGRRRFMRAQQLADGDLVAASQPSLNPVQVMEDLTDALLEEVLHEQAQELAGFCDSLGEHLFLDEFDLPDDDEDDDLDGRR</sequence>
<feature type="compositionally biased region" description="Low complexity" evidence="1">
    <location>
        <begin position="386"/>
        <end position="399"/>
    </location>
</feature>
<name>A0A9W6BG83_9CHLO</name>
<feature type="region of interest" description="Disordered" evidence="1">
    <location>
        <begin position="374"/>
        <end position="475"/>
    </location>
</feature>
<keyword evidence="3" id="KW-1185">Reference proteome</keyword>
<feature type="compositionally biased region" description="Low complexity" evidence="1">
    <location>
        <begin position="434"/>
        <end position="463"/>
    </location>
</feature>
<accession>A0A9W6BG83</accession>
<feature type="region of interest" description="Disordered" evidence="1">
    <location>
        <begin position="192"/>
        <end position="218"/>
    </location>
</feature>
<feature type="compositionally biased region" description="Low complexity" evidence="1">
    <location>
        <begin position="1012"/>
        <end position="1030"/>
    </location>
</feature>